<organism evidence="1 2">
    <name type="scientific">Nitrospira japonica</name>
    <dbReference type="NCBI Taxonomy" id="1325564"/>
    <lineage>
        <taxon>Bacteria</taxon>
        <taxon>Pseudomonadati</taxon>
        <taxon>Nitrospirota</taxon>
        <taxon>Nitrospiria</taxon>
        <taxon>Nitrospirales</taxon>
        <taxon>Nitrospiraceae</taxon>
        <taxon>Nitrospira</taxon>
    </lineage>
</organism>
<dbReference type="AlphaFoldDB" id="A0A1W1I2H8"/>
<protein>
    <submittedName>
        <fullName evidence="1">Uncharacterized protein</fullName>
    </submittedName>
</protein>
<proteinExistence type="predicted"/>
<accession>A0A1W1I2H8</accession>
<dbReference type="Proteomes" id="UP000192042">
    <property type="component" value="Chromosome I"/>
</dbReference>
<sequence>MQSGPALRNSWSSAGCLATLCHGQTASREPMTLWLERSDSFSRVADRLTGIVAWLSAGWMFLSACGDYLSIGGADSRLGGWPFTLPAEAFRESLRELLEWYSVTQDSNAVSRLHSLRPGYAREPKSTSSLSPVRSSAPCMLLRLVYGPKALAGHESLYGKVAMGVPSNPDVCVTQSQCGINAEDT</sequence>
<name>A0A1W1I2H8_9BACT</name>
<dbReference type="STRING" id="1325564.NSJP_0851"/>
<evidence type="ECO:0000313" key="1">
    <source>
        <dbReference type="EMBL" id="SLM47023.1"/>
    </source>
</evidence>
<evidence type="ECO:0000313" key="2">
    <source>
        <dbReference type="Proteomes" id="UP000192042"/>
    </source>
</evidence>
<dbReference type="KEGG" id="nja:NSJP_0851"/>
<keyword evidence="2" id="KW-1185">Reference proteome</keyword>
<gene>
    <name evidence="1" type="ORF">NSJP_0851</name>
</gene>
<dbReference type="EMBL" id="LT828648">
    <property type="protein sequence ID" value="SLM47023.1"/>
    <property type="molecule type" value="Genomic_DNA"/>
</dbReference>
<reference evidence="1 2" key="1">
    <citation type="submission" date="2017-03" db="EMBL/GenBank/DDBJ databases">
        <authorList>
            <person name="Afonso C.L."/>
            <person name="Miller P.J."/>
            <person name="Scott M.A."/>
            <person name="Spackman E."/>
            <person name="Goraichik I."/>
            <person name="Dimitrov K.M."/>
            <person name="Suarez D.L."/>
            <person name="Swayne D.E."/>
        </authorList>
    </citation>
    <scope>NUCLEOTIDE SEQUENCE [LARGE SCALE GENOMIC DNA]</scope>
    <source>
        <strain evidence="1">Genome sequencing of Nitrospira japonica strain NJ11</strain>
    </source>
</reference>